<proteinExistence type="predicted"/>
<evidence type="ECO:0000313" key="1">
    <source>
        <dbReference type="EMBL" id="QUI25939.1"/>
    </source>
</evidence>
<keyword evidence="2" id="KW-1185">Reference proteome</keyword>
<dbReference type="EMBL" id="CP058650">
    <property type="protein sequence ID" value="QUI25939.1"/>
    <property type="molecule type" value="Genomic_DNA"/>
</dbReference>
<dbReference type="RefSeq" id="WP_212698972.1">
    <property type="nucleotide sequence ID" value="NZ_CP058650.1"/>
</dbReference>
<accession>A0A8J8MQU4</accession>
<reference evidence="1" key="1">
    <citation type="submission" date="2020-07" db="EMBL/GenBank/DDBJ databases">
        <title>Vallitalea pronyensis genome.</title>
        <authorList>
            <person name="Postec A."/>
        </authorList>
    </citation>
    <scope>NUCLEOTIDE SEQUENCE</scope>
    <source>
        <strain evidence="1">FatNI3</strain>
        <plasmid evidence="1">pVpro</plasmid>
    </source>
</reference>
<dbReference type="KEGG" id="vpy:HZI73_26360"/>
<dbReference type="Proteomes" id="UP000683246">
    <property type="component" value="Plasmid pVpro"/>
</dbReference>
<organism evidence="1 2">
    <name type="scientific">Vallitalea pronyensis</name>
    <dbReference type="NCBI Taxonomy" id="1348613"/>
    <lineage>
        <taxon>Bacteria</taxon>
        <taxon>Bacillati</taxon>
        <taxon>Bacillota</taxon>
        <taxon>Clostridia</taxon>
        <taxon>Lachnospirales</taxon>
        <taxon>Vallitaleaceae</taxon>
        <taxon>Vallitalea</taxon>
    </lineage>
</organism>
<evidence type="ECO:0000313" key="2">
    <source>
        <dbReference type="Proteomes" id="UP000683246"/>
    </source>
</evidence>
<name>A0A8J8MQU4_9FIRM</name>
<dbReference type="AlphaFoldDB" id="A0A8J8MQU4"/>
<protein>
    <submittedName>
        <fullName evidence="1">Uncharacterized protein</fullName>
    </submittedName>
</protein>
<sequence>MLTKQEQDYFNKIVEDIKNKLCIDIPILSCNHEILKGHEEALGIAYSYDKADVYQITIDEYFIHECYYDFLWNQGYRDRGIVPKVEIKSLEDVICHEIAHITYWNHGKKHRELTDKLLIKLCA</sequence>
<gene>
    <name evidence="1" type="ORF">HZI73_26360</name>
</gene>
<geneLocation type="plasmid" evidence="1 2">
    <name>pVpro</name>
</geneLocation>
<keyword evidence="1" id="KW-0614">Plasmid</keyword>